<proteinExistence type="predicted"/>
<dbReference type="Proteomes" id="UP001165960">
    <property type="component" value="Unassembled WGS sequence"/>
</dbReference>
<keyword evidence="2" id="KW-1185">Reference proteome</keyword>
<sequence>MLPYPDQPRLDHPMGCPKATTISPSAEQAIFPKITNQQASPSHLSTTQEQHIRYPILAFSSRIGLALGVHQHPFYYPPHLLLNPPIHTLPGHSGVGTGPRDVLGIAWSLPALLLRFHSPPLWIFEFLFYPPKGVIEYAST</sequence>
<evidence type="ECO:0000313" key="1">
    <source>
        <dbReference type="EMBL" id="KAJ9072822.1"/>
    </source>
</evidence>
<dbReference type="EMBL" id="QTSX02002959">
    <property type="protein sequence ID" value="KAJ9072822.1"/>
    <property type="molecule type" value="Genomic_DNA"/>
</dbReference>
<accession>A0ACC2TE66</accession>
<organism evidence="1 2">
    <name type="scientific">Entomophthora muscae</name>
    <dbReference type="NCBI Taxonomy" id="34485"/>
    <lineage>
        <taxon>Eukaryota</taxon>
        <taxon>Fungi</taxon>
        <taxon>Fungi incertae sedis</taxon>
        <taxon>Zoopagomycota</taxon>
        <taxon>Entomophthoromycotina</taxon>
        <taxon>Entomophthoromycetes</taxon>
        <taxon>Entomophthorales</taxon>
        <taxon>Entomophthoraceae</taxon>
        <taxon>Entomophthora</taxon>
    </lineage>
</organism>
<comment type="caution">
    <text evidence="1">The sequence shown here is derived from an EMBL/GenBank/DDBJ whole genome shotgun (WGS) entry which is preliminary data.</text>
</comment>
<reference evidence="1" key="1">
    <citation type="submission" date="2022-04" db="EMBL/GenBank/DDBJ databases">
        <title>Genome of the entomopathogenic fungus Entomophthora muscae.</title>
        <authorList>
            <person name="Elya C."/>
            <person name="Lovett B.R."/>
            <person name="Lee E."/>
            <person name="Macias A.M."/>
            <person name="Hajek A.E."/>
            <person name="De Bivort B.L."/>
            <person name="Kasson M.T."/>
            <person name="De Fine Licht H.H."/>
            <person name="Stajich J.E."/>
        </authorList>
    </citation>
    <scope>NUCLEOTIDE SEQUENCE</scope>
    <source>
        <strain evidence="1">Berkeley</strain>
    </source>
</reference>
<evidence type="ECO:0000313" key="2">
    <source>
        <dbReference type="Proteomes" id="UP001165960"/>
    </source>
</evidence>
<name>A0ACC2TE66_9FUNG</name>
<gene>
    <name evidence="1" type="ORF">DSO57_1023117</name>
</gene>
<protein>
    <submittedName>
        <fullName evidence="1">Uncharacterized protein</fullName>
    </submittedName>
</protein>